<sequence>ATLLGAGCSRVAGSWELGVAGWAALPGAGCSRPGGPGCRELGVAGLPGAGSWVRPGRPRCQELGTAKWVALLGAGYSRVKVGYYDKTTYVERAIVGIASKN</sequence>
<organism evidence="1 2">
    <name type="scientific">Trichocladium antarcticum</name>
    <dbReference type="NCBI Taxonomy" id="1450529"/>
    <lineage>
        <taxon>Eukaryota</taxon>
        <taxon>Fungi</taxon>
        <taxon>Dikarya</taxon>
        <taxon>Ascomycota</taxon>
        <taxon>Pezizomycotina</taxon>
        <taxon>Sordariomycetes</taxon>
        <taxon>Sordariomycetidae</taxon>
        <taxon>Sordariales</taxon>
        <taxon>Chaetomiaceae</taxon>
        <taxon>Trichocladium</taxon>
    </lineage>
</organism>
<proteinExistence type="predicted"/>
<comment type="caution">
    <text evidence="1">The sequence shown here is derived from an EMBL/GenBank/DDBJ whole genome shotgun (WGS) entry which is preliminary data.</text>
</comment>
<evidence type="ECO:0000313" key="2">
    <source>
        <dbReference type="Proteomes" id="UP001304895"/>
    </source>
</evidence>
<name>A0AAN6UKU5_9PEZI</name>
<reference evidence="1" key="1">
    <citation type="journal article" date="2023" name="Mol. Phylogenet. Evol.">
        <title>Genome-scale phylogeny and comparative genomics of the fungal order Sordariales.</title>
        <authorList>
            <person name="Hensen N."/>
            <person name="Bonometti L."/>
            <person name="Westerberg I."/>
            <person name="Brannstrom I.O."/>
            <person name="Guillou S."/>
            <person name="Cros-Aarteil S."/>
            <person name="Calhoun S."/>
            <person name="Haridas S."/>
            <person name="Kuo A."/>
            <person name="Mondo S."/>
            <person name="Pangilinan J."/>
            <person name="Riley R."/>
            <person name="LaButti K."/>
            <person name="Andreopoulos B."/>
            <person name="Lipzen A."/>
            <person name="Chen C."/>
            <person name="Yan M."/>
            <person name="Daum C."/>
            <person name="Ng V."/>
            <person name="Clum A."/>
            <person name="Steindorff A."/>
            <person name="Ohm R.A."/>
            <person name="Martin F."/>
            <person name="Silar P."/>
            <person name="Natvig D.O."/>
            <person name="Lalanne C."/>
            <person name="Gautier V."/>
            <person name="Ament-Velasquez S.L."/>
            <person name="Kruys A."/>
            <person name="Hutchinson M.I."/>
            <person name="Powell A.J."/>
            <person name="Barry K."/>
            <person name="Miller A.N."/>
            <person name="Grigoriev I.V."/>
            <person name="Debuchy R."/>
            <person name="Gladieux P."/>
            <person name="Hiltunen Thoren M."/>
            <person name="Johannesson H."/>
        </authorList>
    </citation>
    <scope>NUCLEOTIDE SEQUENCE</scope>
    <source>
        <strain evidence="1">CBS 123565</strain>
    </source>
</reference>
<dbReference type="Proteomes" id="UP001304895">
    <property type="component" value="Unassembled WGS sequence"/>
</dbReference>
<reference evidence="1" key="2">
    <citation type="submission" date="2023-05" db="EMBL/GenBank/DDBJ databases">
        <authorList>
            <consortium name="Lawrence Berkeley National Laboratory"/>
            <person name="Steindorff A."/>
            <person name="Hensen N."/>
            <person name="Bonometti L."/>
            <person name="Westerberg I."/>
            <person name="Brannstrom I.O."/>
            <person name="Guillou S."/>
            <person name="Cros-Aarteil S."/>
            <person name="Calhoun S."/>
            <person name="Haridas S."/>
            <person name="Kuo A."/>
            <person name="Mondo S."/>
            <person name="Pangilinan J."/>
            <person name="Riley R."/>
            <person name="Labutti K."/>
            <person name="Andreopoulos B."/>
            <person name="Lipzen A."/>
            <person name="Chen C."/>
            <person name="Yanf M."/>
            <person name="Daum C."/>
            <person name="Ng V."/>
            <person name="Clum A."/>
            <person name="Ohm R."/>
            <person name="Martin F."/>
            <person name="Silar P."/>
            <person name="Natvig D."/>
            <person name="Lalanne C."/>
            <person name="Gautier V."/>
            <person name="Ament-Velasquez S.L."/>
            <person name="Kruys A."/>
            <person name="Hutchinson M.I."/>
            <person name="Powell A.J."/>
            <person name="Barry K."/>
            <person name="Miller A.N."/>
            <person name="Grigoriev I.V."/>
            <person name="Debuchy R."/>
            <person name="Gladieux P."/>
            <person name="Thoren M.H."/>
            <person name="Johannesson H."/>
        </authorList>
    </citation>
    <scope>NUCLEOTIDE SEQUENCE</scope>
    <source>
        <strain evidence="1">CBS 123565</strain>
    </source>
</reference>
<keyword evidence="2" id="KW-1185">Reference proteome</keyword>
<gene>
    <name evidence="1" type="ORF">BT67DRAFT_441703</name>
</gene>
<feature type="non-terminal residue" evidence="1">
    <location>
        <position position="1"/>
    </location>
</feature>
<protein>
    <submittedName>
        <fullName evidence="1">Uncharacterized protein</fullName>
    </submittedName>
</protein>
<dbReference type="AlphaFoldDB" id="A0AAN6UKU5"/>
<accession>A0AAN6UKU5</accession>
<dbReference type="EMBL" id="MU853408">
    <property type="protein sequence ID" value="KAK4134531.1"/>
    <property type="molecule type" value="Genomic_DNA"/>
</dbReference>
<evidence type="ECO:0000313" key="1">
    <source>
        <dbReference type="EMBL" id="KAK4134531.1"/>
    </source>
</evidence>